<name>A0A1A9BGE9_9ACTN</name>
<evidence type="ECO:0000256" key="1">
    <source>
        <dbReference type="ARBA" id="ARBA00022801"/>
    </source>
</evidence>
<evidence type="ECO:0000259" key="2">
    <source>
        <dbReference type="PROSITE" id="PS50112"/>
    </source>
</evidence>
<protein>
    <submittedName>
        <fullName evidence="3">GAF domain-containing protein</fullName>
    </submittedName>
</protein>
<reference evidence="4" key="1">
    <citation type="submission" date="2016-06" db="EMBL/GenBank/DDBJ databases">
        <authorList>
            <person name="Varghese N."/>
            <person name="Submissions Spin"/>
        </authorList>
    </citation>
    <scope>NUCLEOTIDE SEQUENCE [LARGE SCALE GENOMIC DNA]</scope>
    <source>
        <strain evidence="4">DSM 45794</strain>
    </source>
</reference>
<dbReference type="Gene3D" id="3.30.450.20">
    <property type="entry name" value="PAS domain"/>
    <property type="match status" value="2"/>
</dbReference>
<dbReference type="PROSITE" id="PS50112">
    <property type="entry name" value="PAS"/>
    <property type="match status" value="1"/>
</dbReference>
<dbReference type="Proteomes" id="UP000199558">
    <property type="component" value="Unassembled WGS sequence"/>
</dbReference>
<dbReference type="InterPro" id="IPR029016">
    <property type="entry name" value="GAF-like_dom_sf"/>
</dbReference>
<dbReference type="SMART" id="SM00331">
    <property type="entry name" value="PP2C_SIG"/>
    <property type="match status" value="1"/>
</dbReference>
<dbReference type="InterPro" id="IPR003018">
    <property type="entry name" value="GAF"/>
</dbReference>
<evidence type="ECO:0000313" key="4">
    <source>
        <dbReference type="Proteomes" id="UP000199558"/>
    </source>
</evidence>
<dbReference type="CDD" id="cd00130">
    <property type="entry name" value="PAS"/>
    <property type="match status" value="1"/>
</dbReference>
<keyword evidence="4" id="KW-1185">Reference proteome</keyword>
<dbReference type="Gene3D" id="3.30.450.40">
    <property type="match status" value="2"/>
</dbReference>
<gene>
    <name evidence="3" type="ORF">GA0070622_5698</name>
</gene>
<proteinExistence type="predicted"/>
<dbReference type="Pfam" id="PF08448">
    <property type="entry name" value="PAS_4"/>
    <property type="match status" value="2"/>
</dbReference>
<organism evidence="3 4">
    <name type="scientific">Micromonospora sediminicola</name>
    <dbReference type="NCBI Taxonomy" id="946078"/>
    <lineage>
        <taxon>Bacteria</taxon>
        <taxon>Bacillati</taxon>
        <taxon>Actinomycetota</taxon>
        <taxon>Actinomycetes</taxon>
        <taxon>Micromonosporales</taxon>
        <taxon>Micromonosporaceae</taxon>
        <taxon>Micromonospora</taxon>
    </lineage>
</organism>
<accession>A0A1A9BGE9</accession>
<dbReference type="InterPro" id="IPR013656">
    <property type="entry name" value="PAS_4"/>
</dbReference>
<dbReference type="InterPro" id="IPR052016">
    <property type="entry name" value="Bact_Sigma-Reg"/>
</dbReference>
<dbReference type="GO" id="GO:0016791">
    <property type="term" value="F:phosphatase activity"/>
    <property type="evidence" value="ECO:0007669"/>
    <property type="project" value="TreeGrafter"/>
</dbReference>
<dbReference type="InterPro" id="IPR000014">
    <property type="entry name" value="PAS"/>
</dbReference>
<dbReference type="OrthoDB" id="118142at2"/>
<dbReference type="PANTHER" id="PTHR43156:SF2">
    <property type="entry name" value="STAGE II SPORULATION PROTEIN E"/>
    <property type="match status" value="1"/>
</dbReference>
<dbReference type="STRING" id="946078.GA0070622_5698"/>
<dbReference type="PANTHER" id="PTHR43156">
    <property type="entry name" value="STAGE II SPORULATION PROTEIN E-RELATED"/>
    <property type="match status" value="1"/>
</dbReference>
<dbReference type="InterPro" id="IPR036457">
    <property type="entry name" value="PPM-type-like_dom_sf"/>
</dbReference>
<keyword evidence="1" id="KW-0378">Hydrolase</keyword>
<evidence type="ECO:0000313" key="3">
    <source>
        <dbReference type="EMBL" id="SBT68590.1"/>
    </source>
</evidence>
<dbReference type="EMBL" id="FLRH01000004">
    <property type="protein sequence ID" value="SBT68590.1"/>
    <property type="molecule type" value="Genomic_DNA"/>
</dbReference>
<dbReference type="SMART" id="SM00065">
    <property type="entry name" value="GAF"/>
    <property type="match status" value="1"/>
</dbReference>
<dbReference type="RefSeq" id="WP_141561844.1">
    <property type="nucleotide sequence ID" value="NZ_FLRH01000004.1"/>
</dbReference>
<dbReference type="Pfam" id="PF07228">
    <property type="entry name" value="SpoIIE"/>
    <property type="match status" value="1"/>
</dbReference>
<sequence length="840" mass="88630">MRDRVGRTVDDGSGLLPSDVLRRTGAEVAVLVLLDPAGTQLDLIYSVGMVPELAETWARFPLAAPVGISRAARTGEVVEAGSFRERLIRFPATASLPTADVEGLVAAPLWHPDGDGTVVGALSLGFRGHVPPGTVEAATGLAAYAAGRVRAAGLRHGAHVPVAEEPGPPGPSPVATLGHGPAVSAIDQALLETILLHLPVGVSVLDRDLRFVMANQRAAEINGRPAAEHPGRHLREVLPELPESFAEQLRQVIDTGRPLVNLDVVGPTPGRPGQRRWRGSYYPVHGSTPVGPVGIAAVFDEVPDEATVGVEQLTADRATMLTALDTLVENAPVGVALLDTDLRYLKINPVLAAWNGRPVGDHLGRRVPDLFPELGPVVEPLMREVAETGAVRDVEVVRAGRTYLSSFFAVPGGGGRAGAVAVLITDVTSRRREERRARRVQEFTAALSQAVSVAEVVAAVRDGAGPAAEATVAAVALLDEAGRQIRFPPTGQEPPSRWKAVGRDAVHPIAATFRADEPSFHPELEPLLDRFPDAADAIRNSPHRSWAMVPLRGRGTAAGVLVFGYAEPQEFEPARRDFLVTLAGLAGQALARAQLYEREHATAVRLQRSLLPSRLPAVPGAELAAVYLAGDAVGVGGDFYDVFPVDGAAGREWVLVVGDVAGRGVDAASVTGLARHTLRITAALAEPATALRQLHVRLRDDPDVDRFLSVVCGRLRLRDGGADLDVASGGHPPALVRRADGRVEVITVPGVLLGAFPEVRLGRRSVALEAGDTVLFYTDGVIEARGPGGLFGEERLVELLRDAPDSTPRQLVELVRDGVAAYQSGPVADDIAILALRVGG</sequence>
<dbReference type="Pfam" id="PF13185">
    <property type="entry name" value="GAF_2"/>
    <property type="match status" value="1"/>
</dbReference>
<dbReference type="SUPFAM" id="SSF55781">
    <property type="entry name" value="GAF domain-like"/>
    <property type="match status" value="2"/>
</dbReference>
<dbReference type="InterPro" id="IPR001932">
    <property type="entry name" value="PPM-type_phosphatase-like_dom"/>
</dbReference>
<dbReference type="InterPro" id="IPR035965">
    <property type="entry name" value="PAS-like_dom_sf"/>
</dbReference>
<dbReference type="AlphaFoldDB" id="A0A1A9BGE9"/>
<dbReference type="SUPFAM" id="SSF55785">
    <property type="entry name" value="PYP-like sensor domain (PAS domain)"/>
    <property type="match status" value="2"/>
</dbReference>
<feature type="domain" description="PAS" evidence="2">
    <location>
        <begin position="187"/>
        <end position="256"/>
    </location>
</feature>
<dbReference type="Gene3D" id="3.60.40.10">
    <property type="entry name" value="PPM-type phosphatase domain"/>
    <property type="match status" value="1"/>
</dbReference>
<dbReference type="SUPFAM" id="SSF81606">
    <property type="entry name" value="PP2C-like"/>
    <property type="match status" value="1"/>
</dbReference>
<dbReference type="SMART" id="SM00091">
    <property type="entry name" value="PAS"/>
    <property type="match status" value="2"/>
</dbReference>